<dbReference type="GO" id="GO:0032934">
    <property type="term" value="F:sterol binding"/>
    <property type="evidence" value="ECO:0007669"/>
    <property type="project" value="TreeGrafter"/>
</dbReference>
<reference evidence="6" key="1">
    <citation type="submission" date="2020-11" db="EMBL/GenBank/DDBJ databases">
        <authorList>
            <person name="Tran Van P."/>
        </authorList>
    </citation>
    <scope>NUCLEOTIDE SEQUENCE</scope>
</reference>
<dbReference type="EMBL" id="CAJPEX010001758">
    <property type="protein sequence ID" value="CAG0919859.1"/>
    <property type="molecule type" value="Genomic_DNA"/>
</dbReference>
<protein>
    <recommendedName>
        <fullName evidence="5">VASt domain-containing protein</fullName>
    </recommendedName>
</protein>
<name>A0A7R9BTI9_9CRUS</name>
<sequence length="532" mass="59156">MRRCWSDMPTVVYESPFERFFPAEEPGNWVPHHVKYAKRAVRVVKHGIQRLVKHEGDQFDLKSGGGSGDMSDIAEASRGQDRKVPGIVELKGAVCKTDGEKQHVSSAVIRSEKFPGSKVASKSKRKLVRQTGSDSTDSESTKSENYVITEPVKCSETQSHSDRVLIDVILPVNVDQAFTFLFTSSEFYLDFLASKKTHDIVLGTWESGASKGERERTANFKVPVVTPMGPRISKVSQKQTMISCSKPGHLYSINVEVVNGDIPYGDSFYIMLHFCIAKVSYNECRWLVTGQIKYRKSVWAVIRGFIEKNSWAGMHEYYEELKNAMMQACIETRPGIARGRGSTRSRLVLAKKSSASEGNKMEDESSSFLRKGSFVTGLGPGLPDRSLEVVPNADVSTLVARSPDLGSTGIPSAGFLSIILTVLVCLIFCNFFLFTRLWALENTLKEESTNGGFSGFPVSNIGLSELPEKAEEMLRLLDNREKLHLDEVDEWRLVISNSSSLLQKVEGILTELQERLIDHPSKVALGSTDRIP</sequence>
<dbReference type="GO" id="GO:0005886">
    <property type="term" value="C:plasma membrane"/>
    <property type="evidence" value="ECO:0007669"/>
    <property type="project" value="TreeGrafter"/>
</dbReference>
<keyword evidence="4" id="KW-0812">Transmembrane</keyword>
<gene>
    <name evidence="6" type="ORF">NMOB1V02_LOCUS7375</name>
</gene>
<organism evidence="6">
    <name type="scientific">Notodromas monacha</name>
    <dbReference type="NCBI Taxonomy" id="399045"/>
    <lineage>
        <taxon>Eukaryota</taxon>
        <taxon>Metazoa</taxon>
        <taxon>Ecdysozoa</taxon>
        <taxon>Arthropoda</taxon>
        <taxon>Crustacea</taxon>
        <taxon>Oligostraca</taxon>
        <taxon>Ostracoda</taxon>
        <taxon>Podocopa</taxon>
        <taxon>Podocopida</taxon>
        <taxon>Cypridocopina</taxon>
        <taxon>Cypridoidea</taxon>
        <taxon>Cyprididae</taxon>
        <taxon>Notodromas</taxon>
    </lineage>
</organism>
<dbReference type="PANTHER" id="PTHR23319">
    <property type="entry name" value="GRAM DOMAIN CONTAINING 1B, ISOFORM E"/>
    <property type="match status" value="1"/>
</dbReference>
<accession>A0A7R9BTI9</accession>
<dbReference type="GO" id="GO:0140268">
    <property type="term" value="C:endoplasmic reticulum-plasma membrane contact site"/>
    <property type="evidence" value="ECO:0007669"/>
    <property type="project" value="TreeGrafter"/>
</dbReference>
<dbReference type="InterPro" id="IPR031968">
    <property type="entry name" value="VASt"/>
</dbReference>
<comment type="subcellular location">
    <subcellularLocation>
        <location evidence="1">Membrane</location>
    </subcellularLocation>
</comment>
<evidence type="ECO:0000313" key="6">
    <source>
        <dbReference type="EMBL" id="CAD7279707.1"/>
    </source>
</evidence>
<dbReference type="GO" id="GO:0005789">
    <property type="term" value="C:endoplasmic reticulum membrane"/>
    <property type="evidence" value="ECO:0007669"/>
    <property type="project" value="TreeGrafter"/>
</dbReference>
<dbReference type="GO" id="GO:0120015">
    <property type="term" value="F:sterol transfer activity"/>
    <property type="evidence" value="ECO:0007669"/>
    <property type="project" value="TreeGrafter"/>
</dbReference>
<dbReference type="Pfam" id="PF16016">
    <property type="entry name" value="VASt"/>
    <property type="match status" value="1"/>
</dbReference>
<evidence type="ECO:0000313" key="7">
    <source>
        <dbReference type="Proteomes" id="UP000678499"/>
    </source>
</evidence>
<dbReference type="OrthoDB" id="2162691at2759"/>
<evidence type="ECO:0000259" key="5">
    <source>
        <dbReference type="PROSITE" id="PS51778"/>
    </source>
</evidence>
<evidence type="ECO:0000256" key="1">
    <source>
        <dbReference type="ARBA" id="ARBA00004370"/>
    </source>
</evidence>
<proteinExistence type="predicted"/>
<dbReference type="PANTHER" id="PTHR23319:SF4">
    <property type="entry name" value="GRAM DOMAIN CONTAINING 1B, ISOFORM E"/>
    <property type="match status" value="1"/>
</dbReference>
<feature type="domain" description="VASt" evidence="5">
    <location>
        <begin position="161"/>
        <end position="333"/>
    </location>
</feature>
<dbReference type="Proteomes" id="UP000678499">
    <property type="component" value="Unassembled WGS sequence"/>
</dbReference>
<evidence type="ECO:0000256" key="2">
    <source>
        <dbReference type="ARBA" id="ARBA00023136"/>
    </source>
</evidence>
<dbReference type="AlphaFoldDB" id="A0A7R9BTI9"/>
<dbReference type="PROSITE" id="PS51778">
    <property type="entry name" value="VAST"/>
    <property type="match status" value="1"/>
</dbReference>
<keyword evidence="4" id="KW-1133">Transmembrane helix</keyword>
<evidence type="ECO:0000256" key="4">
    <source>
        <dbReference type="SAM" id="Phobius"/>
    </source>
</evidence>
<feature type="region of interest" description="Disordered" evidence="3">
    <location>
        <begin position="120"/>
        <end position="144"/>
    </location>
</feature>
<dbReference type="GO" id="GO:0032366">
    <property type="term" value="P:intracellular sterol transport"/>
    <property type="evidence" value="ECO:0007669"/>
    <property type="project" value="TreeGrafter"/>
</dbReference>
<feature type="transmembrane region" description="Helical" evidence="4">
    <location>
        <begin position="413"/>
        <end position="435"/>
    </location>
</feature>
<dbReference type="InterPro" id="IPR051482">
    <property type="entry name" value="Cholesterol_transport"/>
</dbReference>
<evidence type="ECO:0000256" key="3">
    <source>
        <dbReference type="SAM" id="MobiDB-lite"/>
    </source>
</evidence>
<dbReference type="EMBL" id="OA883795">
    <property type="protein sequence ID" value="CAD7279707.1"/>
    <property type="molecule type" value="Genomic_DNA"/>
</dbReference>
<keyword evidence="2 4" id="KW-0472">Membrane</keyword>
<keyword evidence="7" id="KW-1185">Reference proteome</keyword>